<protein>
    <submittedName>
        <fullName evidence="1">Uncharacterized protein</fullName>
    </submittedName>
</protein>
<comment type="caution">
    <text evidence="1">The sequence shown here is derived from an EMBL/GenBank/DDBJ whole genome shotgun (WGS) entry which is preliminary data.</text>
</comment>
<dbReference type="EMBL" id="SKBQ01000033">
    <property type="protein sequence ID" value="TPX13546.1"/>
    <property type="molecule type" value="Genomic_DNA"/>
</dbReference>
<evidence type="ECO:0000313" key="2">
    <source>
        <dbReference type="Proteomes" id="UP000319257"/>
    </source>
</evidence>
<dbReference type="InParanoid" id="A0A507B3A5"/>
<proteinExistence type="predicted"/>
<reference evidence="1 2" key="1">
    <citation type="submission" date="2019-06" db="EMBL/GenBank/DDBJ databases">
        <title>Draft genome sequence of the filamentous fungus Phialemoniopsis curvata isolated from diesel fuel.</title>
        <authorList>
            <person name="Varaljay V.A."/>
            <person name="Lyon W.J."/>
            <person name="Crouch A.L."/>
            <person name="Drake C.E."/>
            <person name="Hollomon J.M."/>
            <person name="Nadeau L.J."/>
            <person name="Nunn H.S."/>
            <person name="Stevenson B.S."/>
            <person name="Bojanowski C.L."/>
            <person name="Crookes-Goodson W.J."/>
        </authorList>
    </citation>
    <scope>NUCLEOTIDE SEQUENCE [LARGE SCALE GENOMIC DNA]</scope>
    <source>
        <strain evidence="1 2">D216</strain>
    </source>
</reference>
<keyword evidence="2" id="KW-1185">Reference proteome</keyword>
<dbReference type="RefSeq" id="XP_030995257.1">
    <property type="nucleotide sequence ID" value="XM_031140604.1"/>
</dbReference>
<dbReference type="GeneID" id="41973464"/>
<gene>
    <name evidence="1" type="ORF">E0L32_006017</name>
</gene>
<name>A0A507B3A5_9PEZI</name>
<dbReference type="Proteomes" id="UP000319257">
    <property type="component" value="Unassembled WGS sequence"/>
</dbReference>
<organism evidence="1 2">
    <name type="scientific">Thyridium curvatum</name>
    <dbReference type="NCBI Taxonomy" id="1093900"/>
    <lineage>
        <taxon>Eukaryota</taxon>
        <taxon>Fungi</taxon>
        <taxon>Dikarya</taxon>
        <taxon>Ascomycota</taxon>
        <taxon>Pezizomycotina</taxon>
        <taxon>Sordariomycetes</taxon>
        <taxon>Sordariomycetidae</taxon>
        <taxon>Thyridiales</taxon>
        <taxon>Thyridiaceae</taxon>
        <taxon>Thyridium</taxon>
    </lineage>
</organism>
<evidence type="ECO:0000313" key="1">
    <source>
        <dbReference type="EMBL" id="TPX13546.1"/>
    </source>
</evidence>
<sequence>MAMTEDETAYHEFIHNLELSITVRGPGIEGLLQKLDDLNLLLPGWRQLLDDWSPSPERTCSIGFLDMNLGLFHRVHGHFIDIAKDIQSMSPAEKGRIGQKAVQVARDLDSFRVVLSLSMLNSLSALEEKGDVDAAALSEFRDAKRRLLDRLKSLVDLLDILNVSA</sequence>
<dbReference type="AlphaFoldDB" id="A0A507B3A5"/>
<accession>A0A507B3A5</accession>